<evidence type="ECO:0000313" key="2">
    <source>
        <dbReference type="EMBL" id="UTI63933.1"/>
    </source>
</evidence>
<sequence>MLGAEAEGAGGRIGVADTLQEGLIRVLAEWPELQHSRDPARDGRLYRCMMDAACDALRAEHGRSDGTHARPLMIAFDFDHLEDSGDELPLYERELIASVLGATVRDISATGGDGRERRIMLTRAILLAGLRALSEREALIMIAVDDLHWDQDELAERLGIKTNALRQTLFGARKIFQGVLRHAIGLDLDEEERGRLHAYQAGELRGAENRHARRHLQHCDACKTYVREQHAFCENARTVLAPLPFFFGAKLLTRPATKKTAAASTGLLSQAGSTKALASVVALLGIGFGTTAVLAGRHPVKLVLHHDTGQLSVGTTVGATHPNSVPTAPAATKPARKAPAAKKHARTKRPAPTHARSTPVVQPQTAPTAVTATPPTTTAPPAAATGTSTPKKSSGGGEFFGQ</sequence>
<keyword evidence="3" id="KW-1185">Reference proteome</keyword>
<feature type="compositionally biased region" description="Polar residues" evidence="1">
    <location>
        <begin position="315"/>
        <end position="325"/>
    </location>
</feature>
<dbReference type="InterPro" id="IPR013324">
    <property type="entry name" value="RNA_pol_sigma_r3/r4-like"/>
</dbReference>
<organism evidence="2 3">
    <name type="scientific">Paraconexibacter antarcticus</name>
    <dbReference type="NCBI Taxonomy" id="2949664"/>
    <lineage>
        <taxon>Bacteria</taxon>
        <taxon>Bacillati</taxon>
        <taxon>Actinomycetota</taxon>
        <taxon>Thermoleophilia</taxon>
        <taxon>Solirubrobacterales</taxon>
        <taxon>Paraconexibacteraceae</taxon>
        <taxon>Paraconexibacter</taxon>
    </lineage>
</organism>
<feature type="region of interest" description="Disordered" evidence="1">
    <location>
        <begin position="315"/>
        <end position="402"/>
    </location>
</feature>
<feature type="compositionally biased region" description="Basic residues" evidence="1">
    <location>
        <begin position="334"/>
        <end position="351"/>
    </location>
</feature>
<reference evidence="2 3" key="1">
    <citation type="submission" date="2022-06" db="EMBL/GenBank/DDBJ databases">
        <title>Paraconexibacter antarcticus.</title>
        <authorList>
            <person name="Kim C.S."/>
        </authorList>
    </citation>
    <scope>NUCLEOTIDE SEQUENCE [LARGE SCALE GENOMIC DNA]</scope>
    <source>
        <strain evidence="2 3">02-257</strain>
    </source>
</reference>
<evidence type="ECO:0008006" key="4">
    <source>
        <dbReference type="Google" id="ProtNLM"/>
    </source>
</evidence>
<protein>
    <recommendedName>
        <fullName evidence="4">Sigma-70 family RNA polymerase sigma factor</fullName>
    </recommendedName>
</protein>
<evidence type="ECO:0000313" key="3">
    <source>
        <dbReference type="Proteomes" id="UP001056035"/>
    </source>
</evidence>
<name>A0ABY5DPH1_9ACTN</name>
<dbReference type="EMBL" id="CP098502">
    <property type="protein sequence ID" value="UTI63933.1"/>
    <property type="molecule type" value="Genomic_DNA"/>
</dbReference>
<gene>
    <name evidence="2" type="ORF">NBH00_21640</name>
</gene>
<feature type="compositionally biased region" description="Low complexity" evidence="1">
    <location>
        <begin position="358"/>
        <end position="393"/>
    </location>
</feature>
<dbReference type="RefSeq" id="WP_254570649.1">
    <property type="nucleotide sequence ID" value="NZ_CP098502.1"/>
</dbReference>
<evidence type="ECO:0000256" key="1">
    <source>
        <dbReference type="SAM" id="MobiDB-lite"/>
    </source>
</evidence>
<accession>A0ABY5DPH1</accession>
<dbReference type="SUPFAM" id="SSF88659">
    <property type="entry name" value="Sigma3 and sigma4 domains of RNA polymerase sigma factors"/>
    <property type="match status" value="1"/>
</dbReference>
<dbReference type="Proteomes" id="UP001056035">
    <property type="component" value="Chromosome"/>
</dbReference>
<proteinExistence type="predicted"/>